<dbReference type="InterPro" id="IPR039564">
    <property type="entry name" value="Peptidase_C39-like"/>
</dbReference>
<dbReference type="Pfam" id="PF01476">
    <property type="entry name" value="LysM"/>
    <property type="match status" value="1"/>
</dbReference>
<dbReference type="Gene3D" id="3.10.350.10">
    <property type="entry name" value="LysM domain"/>
    <property type="match status" value="1"/>
</dbReference>
<dbReference type="CDD" id="cd00118">
    <property type="entry name" value="LysM"/>
    <property type="match status" value="1"/>
</dbReference>
<reference evidence="3" key="1">
    <citation type="journal article" date="2014" name="Int. J. Syst. Evol. Microbiol.">
        <title>Complete genome sequence of Corynebacterium casei LMG S-19264T (=DSM 44701T), isolated from a smear-ripened cheese.</title>
        <authorList>
            <consortium name="US DOE Joint Genome Institute (JGI-PGF)"/>
            <person name="Walter F."/>
            <person name="Albersmeier A."/>
            <person name="Kalinowski J."/>
            <person name="Ruckert C."/>
        </authorList>
    </citation>
    <scope>NUCLEOTIDE SEQUENCE</scope>
    <source>
        <strain evidence="3">JCM 14371</strain>
    </source>
</reference>
<dbReference type="AlphaFoldDB" id="A0A917PQR2"/>
<dbReference type="InterPro" id="IPR005074">
    <property type="entry name" value="Peptidase_C39"/>
</dbReference>
<keyword evidence="4" id="KW-1185">Reference proteome</keyword>
<protein>
    <recommendedName>
        <fullName evidence="5">LysM peptidoglycan-binding domain-containing protein</fullName>
    </recommendedName>
</protein>
<dbReference type="PROSITE" id="PS51782">
    <property type="entry name" value="LYSM"/>
    <property type="match status" value="1"/>
</dbReference>
<gene>
    <name evidence="3" type="ORF">GCM10008939_35640</name>
</gene>
<dbReference type="SUPFAM" id="SSF54106">
    <property type="entry name" value="LysM domain"/>
    <property type="match status" value="1"/>
</dbReference>
<dbReference type="PROSITE" id="PS50990">
    <property type="entry name" value="PEPTIDASE_C39"/>
    <property type="match status" value="1"/>
</dbReference>
<organism evidence="3 4">
    <name type="scientific">Deinococcus aquiradiocola</name>
    <dbReference type="NCBI Taxonomy" id="393059"/>
    <lineage>
        <taxon>Bacteria</taxon>
        <taxon>Thermotogati</taxon>
        <taxon>Deinococcota</taxon>
        <taxon>Deinococci</taxon>
        <taxon>Deinococcales</taxon>
        <taxon>Deinococcaceae</taxon>
        <taxon>Deinococcus</taxon>
    </lineage>
</organism>
<dbReference type="GO" id="GO:0005524">
    <property type="term" value="F:ATP binding"/>
    <property type="evidence" value="ECO:0007669"/>
    <property type="project" value="InterPro"/>
</dbReference>
<evidence type="ECO:0000313" key="4">
    <source>
        <dbReference type="Proteomes" id="UP000635726"/>
    </source>
</evidence>
<dbReference type="InterPro" id="IPR036779">
    <property type="entry name" value="LysM_dom_sf"/>
</dbReference>
<dbReference type="InterPro" id="IPR018392">
    <property type="entry name" value="LysM"/>
</dbReference>
<dbReference type="EMBL" id="BMOE01000021">
    <property type="protein sequence ID" value="GGJ88415.1"/>
    <property type="molecule type" value="Genomic_DNA"/>
</dbReference>
<accession>A0A917PQR2</accession>
<reference evidence="3" key="2">
    <citation type="submission" date="2020-09" db="EMBL/GenBank/DDBJ databases">
        <authorList>
            <person name="Sun Q."/>
            <person name="Ohkuma M."/>
        </authorList>
    </citation>
    <scope>NUCLEOTIDE SEQUENCE</scope>
    <source>
        <strain evidence="3">JCM 14371</strain>
    </source>
</reference>
<sequence length="278" mass="30005">MAAPYTVRSGDTLYSVAQRFGTDPQTLRDRNLLSSPTLAVGQVLQVPDAPAPIPAPARQAARAGAVSTTRALPSGLPVVTPGTIRGPVAWKVTPQPTVAGFIGYLPSIATTAFGNALPVRTYLEGLAFDFQTYNNCGPSALSAVLGFYKAQVGQDAIRRATREGNGYMRVSAIAPELRKFGLRTVTIRNGRLDQVKRLLSLGIPVIVLQWFDRPGHIAHFRVVRGYDDQAGLVWVSDSMVGPVSYLNYASFDALWNTQGRQMFPVYPDGFDGAVRALL</sequence>
<feature type="domain" description="LysM" evidence="2">
    <location>
        <begin position="3"/>
        <end position="46"/>
    </location>
</feature>
<evidence type="ECO:0000259" key="2">
    <source>
        <dbReference type="PROSITE" id="PS51782"/>
    </source>
</evidence>
<comment type="caution">
    <text evidence="3">The sequence shown here is derived from an EMBL/GenBank/DDBJ whole genome shotgun (WGS) entry which is preliminary data.</text>
</comment>
<dbReference type="Pfam" id="PF13529">
    <property type="entry name" value="Peptidase_C39_2"/>
    <property type="match status" value="1"/>
</dbReference>
<evidence type="ECO:0000259" key="1">
    <source>
        <dbReference type="PROSITE" id="PS50990"/>
    </source>
</evidence>
<evidence type="ECO:0000313" key="3">
    <source>
        <dbReference type="EMBL" id="GGJ88415.1"/>
    </source>
</evidence>
<dbReference type="SMART" id="SM00257">
    <property type="entry name" value="LysM"/>
    <property type="match status" value="1"/>
</dbReference>
<name>A0A917PQR2_9DEIO</name>
<feature type="domain" description="Peptidase C39" evidence="1">
    <location>
        <begin position="131"/>
        <end position="262"/>
    </location>
</feature>
<dbReference type="GO" id="GO:0016020">
    <property type="term" value="C:membrane"/>
    <property type="evidence" value="ECO:0007669"/>
    <property type="project" value="InterPro"/>
</dbReference>
<dbReference type="Gene3D" id="3.90.70.10">
    <property type="entry name" value="Cysteine proteinases"/>
    <property type="match status" value="1"/>
</dbReference>
<evidence type="ECO:0008006" key="5">
    <source>
        <dbReference type="Google" id="ProtNLM"/>
    </source>
</evidence>
<proteinExistence type="predicted"/>
<dbReference type="GO" id="GO:0006508">
    <property type="term" value="P:proteolysis"/>
    <property type="evidence" value="ECO:0007669"/>
    <property type="project" value="InterPro"/>
</dbReference>
<dbReference type="GO" id="GO:0008233">
    <property type="term" value="F:peptidase activity"/>
    <property type="evidence" value="ECO:0007669"/>
    <property type="project" value="InterPro"/>
</dbReference>
<dbReference type="Proteomes" id="UP000635726">
    <property type="component" value="Unassembled WGS sequence"/>
</dbReference>